<comment type="similarity">
    <text evidence="1 3">Belongs to the bacterial flagellin family.</text>
</comment>
<dbReference type="SUPFAM" id="SSF64518">
    <property type="entry name" value="Phase 1 flagellin"/>
    <property type="match status" value="1"/>
</dbReference>
<keyword evidence="3" id="KW-0964">Secreted</keyword>
<reference evidence="6 7" key="1">
    <citation type="submission" date="2018-04" db="EMBL/GenBank/DDBJ databases">
        <title>Genomic Encyclopedia of Archaeal and Bacterial Type Strains, Phase II (KMG-II): from individual species to whole genera.</title>
        <authorList>
            <person name="Goeker M."/>
        </authorList>
    </citation>
    <scope>NUCLEOTIDE SEQUENCE [LARGE SCALE GENOMIC DNA]</scope>
    <source>
        <strain evidence="6 7">DSM 23382</strain>
    </source>
</reference>
<evidence type="ECO:0000313" key="7">
    <source>
        <dbReference type="Proteomes" id="UP000244081"/>
    </source>
</evidence>
<comment type="caution">
    <text evidence="6">The sequence shown here is derived from an EMBL/GenBank/DDBJ whole genome shotgun (WGS) entry which is preliminary data.</text>
</comment>
<keyword evidence="6" id="KW-0966">Cell projection</keyword>
<feature type="domain" description="Flagellin C-terminal" evidence="5">
    <location>
        <begin position="268"/>
        <end position="349"/>
    </location>
</feature>
<dbReference type="Pfam" id="PF00700">
    <property type="entry name" value="Flagellin_C"/>
    <property type="match status" value="1"/>
</dbReference>
<gene>
    <name evidence="6" type="ORF">C8N35_105167</name>
</gene>
<keyword evidence="7" id="KW-1185">Reference proteome</keyword>
<dbReference type="PANTHER" id="PTHR42792">
    <property type="entry name" value="FLAGELLIN"/>
    <property type="match status" value="1"/>
</dbReference>
<name>A0A2T5V8V9_9HYPH</name>
<dbReference type="RefSeq" id="WP_107990448.1">
    <property type="nucleotide sequence ID" value="NZ_QAYG01000005.1"/>
</dbReference>
<evidence type="ECO:0000259" key="4">
    <source>
        <dbReference type="Pfam" id="PF00669"/>
    </source>
</evidence>
<comment type="function">
    <text evidence="3">Flagellin is the subunit protein which polymerizes to form the filaments of bacterial flagella.</text>
</comment>
<dbReference type="InterPro" id="IPR001492">
    <property type="entry name" value="Flagellin"/>
</dbReference>
<dbReference type="PANTHER" id="PTHR42792:SF1">
    <property type="entry name" value="FLAGELLAR HOOK-ASSOCIATED PROTEIN 3"/>
    <property type="match status" value="1"/>
</dbReference>
<evidence type="ECO:0000259" key="5">
    <source>
        <dbReference type="Pfam" id="PF00700"/>
    </source>
</evidence>
<evidence type="ECO:0000256" key="3">
    <source>
        <dbReference type="RuleBase" id="RU362073"/>
    </source>
</evidence>
<dbReference type="GO" id="GO:0005576">
    <property type="term" value="C:extracellular region"/>
    <property type="evidence" value="ECO:0007669"/>
    <property type="project" value="UniProtKB-SubCell"/>
</dbReference>
<dbReference type="NCBIfam" id="NF004669">
    <property type="entry name" value="PRK06008.1"/>
    <property type="match status" value="1"/>
</dbReference>
<dbReference type="Gene3D" id="1.20.1330.10">
    <property type="entry name" value="f41 fragment of flagellin, N-terminal domain"/>
    <property type="match status" value="1"/>
</dbReference>
<sequence>MKTTFVSSYTLSNSSRSVLMQQASNLSKLQTELSTRRKADVGLDLGSGTGEAVTLRSEYNRLNAIMDTNALVASRLDVTQAALDDVLSTAENFLSTLVGVSDTSGSSSVAQGEGKAGLDLLVARLNTQLNGSYIFAGLNTDVSPIADYFGTPAGSNKTAVDTAFNTFFGFNQDDPAVANISAADMETFLDGDFAALFDNPAWGNDWSSASDQSIRSRISTSELAETSVSANEDAFRQLAEAFSMVADLGTSELGEGAYQALTDKASKLLGEAIAGVTDLMADMGTAQERVSNASERLSIQTNILNERINELESVDPTETAVRLQNAVDQMETTYAVTARLSQLSLINYL</sequence>
<keyword evidence="6" id="KW-0282">Flagellum</keyword>
<keyword evidence="2 3" id="KW-0975">Bacterial flagellum</keyword>
<protein>
    <recommendedName>
        <fullName evidence="3">Flagellin</fullName>
    </recommendedName>
</protein>
<organism evidence="6 7">
    <name type="scientific">Breoghania corrubedonensis</name>
    <dbReference type="NCBI Taxonomy" id="665038"/>
    <lineage>
        <taxon>Bacteria</taxon>
        <taxon>Pseudomonadati</taxon>
        <taxon>Pseudomonadota</taxon>
        <taxon>Alphaproteobacteria</taxon>
        <taxon>Hyphomicrobiales</taxon>
        <taxon>Stappiaceae</taxon>
        <taxon>Breoghania</taxon>
    </lineage>
</organism>
<accession>A0A2T5V8V9</accession>
<dbReference type="OrthoDB" id="8004955at2"/>
<feature type="domain" description="Flagellin N-terminal" evidence="4">
    <location>
        <begin position="6"/>
        <end position="140"/>
    </location>
</feature>
<evidence type="ECO:0000313" key="6">
    <source>
        <dbReference type="EMBL" id="PTW60164.1"/>
    </source>
</evidence>
<evidence type="ECO:0000256" key="1">
    <source>
        <dbReference type="ARBA" id="ARBA00005709"/>
    </source>
</evidence>
<dbReference type="InterPro" id="IPR046358">
    <property type="entry name" value="Flagellin_C"/>
</dbReference>
<proteinExistence type="inferred from homology"/>
<dbReference type="EMBL" id="QAYG01000005">
    <property type="protein sequence ID" value="PTW60164.1"/>
    <property type="molecule type" value="Genomic_DNA"/>
</dbReference>
<comment type="subcellular location">
    <subcellularLocation>
        <location evidence="3">Secreted</location>
    </subcellularLocation>
    <subcellularLocation>
        <location evidence="3">Bacterial flagellum</location>
    </subcellularLocation>
</comment>
<dbReference type="AlphaFoldDB" id="A0A2T5V8V9"/>
<evidence type="ECO:0000256" key="2">
    <source>
        <dbReference type="ARBA" id="ARBA00023143"/>
    </source>
</evidence>
<dbReference type="InterPro" id="IPR001029">
    <property type="entry name" value="Flagellin_N"/>
</dbReference>
<dbReference type="GO" id="GO:0009288">
    <property type="term" value="C:bacterial-type flagellum"/>
    <property type="evidence" value="ECO:0007669"/>
    <property type="project" value="UniProtKB-SubCell"/>
</dbReference>
<dbReference type="GO" id="GO:0005198">
    <property type="term" value="F:structural molecule activity"/>
    <property type="evidence" value="ECO:0007669"/>
    <property type="project" value="UniProtKB-UniRule"/>
</dbReference>
<dbReference type="Proteomes" id="UP000244081">
    <property type="component" value="Unassembled WGS sequence"/>
</dbReference>
<keyword evidence="6" id="KW-0969">Cilium</keyword>
<dbReference type="Pfam" id="PF00669">
    <property type="entry name" value="Flagellin_N"/>
    <property type="match status" value="1"/>
</dbReference>